<keyword evidence="1" id="KW-1133">Transmembrane helix</keyword>
<gene>
    <name evidence="2" type="ORF">H9964_04160</name>
</gene>
<name>A0A9D2JYV2_9FIRM</name>
<organism evidence="2 3">
    <name type="scientific">Candidatus Gallimonas intestinavium</name>
    <dbReference type="NCBI Taxonomy" id="2838603"/>
    <lineage>
        <taxon>Bacteria</taxon>
        <taxon>Bacillati</taxon>
        <taxon>Bacillota</taxon>
        <taxon>Clostridia</taxon>
        <taxon>Candidatus Gallimonas</taxon>
    </lineage>
</organism>
<reference evidence="2" key="1">
    <citation type="journal article" date="2021" name="PeerJ">
        <title>Extensive microbial diversity within the chicken gut microbiome revealed by metagenomics and culture.</title>
        <authorList>
            <person name="Gilroy R."/>
            <person name="Ravi A."/>
            <person name="Getino M."/>
            <person name="Pursley I."/>
            <person name="Horton D.L."/>
            <person name="Alikhan N.F."/>
            <person name="Baker D."/>
            <person name="Gharbi K."/>
            <person name="Hall N."/>
            <person name="Watson M."/>
            <person name="Adriaenssens E.M."/>
            <person name="Foster-Nyarko E."/>
            <person name="Jarju S."/>
            <person name="Secka A."/>
            <person name="Antonio M."/>
            <person name="Oren A."/>
            <person name="Chaudhuri R.R."/>
            <person name="La Ragione R."/>
            <person name="Hildebrand F."/>
            <person name="Pallen M.J."/>
        </authorList>
    </citation>
    <scope>NUCLEOTIDE SEQUENCE</scope>
    <source>
        <strain evidence="2">ChiW7-2402</strain>
    </source>
</reference>
<dbReference type="EMBL" id="DXBB01000059">
    <property type="protein sequence ID" value="HIZ72755.1"/>
    <property type="molecule type" value="Genomic_DNA"/>
</dbReference>
<protein>
    <submittedName>
        <fullName evidence="2">Uncharacterized protein</fullName>
    </submittedName>
</protein>
<keyword evidence="1" id="KW-0472">Membrane</keyword>
<reference evidence="2" key="2">
    <citation type="submission" date="2021-04" db="EMBL/GenBank/DDBJ databases">
        <authorList>
            <person name="Gilroy R."/>
        </authorList>
    </citation>
    <scope>NUCLEOTIDE SEQUENCE</scope>
    <source>
        <strain evidence="2">ChiW7-2402</strain>
    </source>
</reference>
<keyword evidence="1" id="KW-0812">Transmembrane</keyword>
<sequence>MEKFNSSLIKGLASYDEVISLSALPYEGPAKKTVLKLDNIQYISIPNITGKLHRLFNVIMLLLFGIFTIIRKRPRFIICDAINNSPCYVSAILAKLFRIPAVAIVTDLPGMLGVNRDPAKGIRRMQQFDGYILLTEAMQ</sequence>
<evidence type="ECO:0000313" key="2">
    <source>
        <dbReference type="EMBL" id="HIZ72755.1"/>
    </source>
</evidence>
<evidence type="ECO:0000256" key="1">
    <source>
        <dbReference type="SAM" id="Phobius"/>
    </source>
</evidence>
<accession>A0A9D2JYV2</accession>
<dbReference type="Proteomes" id="UP000824102">
    <property type="component" value="Unassembled WGS sequence"/>
</dbReference>
<feature type="transmembrane region" description="Helical" evidence="1">
    <location>
        <begin position="52"/>
        <end position="70"/>
    </location>
</feature>
<dbReference type="AlphaFoldDB" id="A0A9D2JYV2"/>
<evidence type="ECO:0000313" key="3">
    <source>
        <dbReference type="Proteomes" id="UP000824102"/>
    </source>
</evidence>
<proteinExistence type="predicted"/>
<comment type="caution">
    <text evidence="2">The sequence shown here is derived from an EMBL/GenBank/DDBJ whole genome shotgun (WGS) entry which is preliminary data.</text>
</comment>